<dbReference type="SUPFAM" id="SSF48452">
    <property type="entry name" value="TPR-like"/>
    <property type="match status" value="1"/>
</dbReference>
<dbReference type="InterPro" id="IPR011990">
    <property type="entry name" value="TPR-like_helical_dom_sf"/>
</dbReference>
<protein>
    <submittedName>
        <fullName evidence="2">Uncharacterized protein</fullName>
    </submittedName>
</protein>
<reference evidence="2 3" key="1">
    <citation type="journal article" date="2015" name="Nature">
        <title>rRNA introns, odd ribosomes, and small enigmatic genomes across a large radiation of phyla.</title>
        <authorList>
            <person name="Brown C.T."/>
            <person name="Hug L.A."/>
            <person name="Thomas B.C."/>
            <person name="Sharon I."/>
            <person name="Castelle C.J."/>
            <person name="Singh A."/>
            <person name="Wilkins M.J."/>
            <person name="Williams K.H."/>
            <person name="Banfield J.F."/>
        </authorList>
    </citation>
    <scope>NUCLEOTIDE SEQUENCE [LARGE SCALE GENOMIC DNA]</scope>
</reference>
<dbReference type="Gene3D" id="3.40.30.10">
    <property type="entry name" value="Glutaredoxin"/>
    <property type="match status" value="1"/>
</dbReference>
<evidence type="ECO:0000313" key="2">
    <source>
        <dbReference type="EMBL" id="KKR87159.1"/>
    </source>
</evidence>
<dbReference type="SUPFAM" id="SSF52833">
    <property type="entry name" value="Thioredoxin-like"/>
    <property type="match status" value="1"/>
</dbReference>
<gene>
    <name evidence="2" type="ORF">UU35_C0005G0033</name>
</gene>
<dbReference type="EMBL" id="LCAH01000005">
    <property type="protein sequence ID" value="KKR87159.1"/>
    <property type="molecule type" value="Genomic_DNA"/>
</dbReference>
<sequence length="403" mass="46098">MNKYFILSLFSLFCFGHKPVLAQEGISTAEQNKTVKILVFCSDAFGICHLIDQELLGYRYRTDVSSFPFQRIDTMQVEVCPDIARYQIHVIPTFVAVNADGIALHRREGYANKEDTIDWFRSISFPVLNTSGKNAARTARMLVEGGQEERAAVYIKTAEDGEDFRIARLFEEKRREDAEWLFEKTLPGLWTEQALTLFPDLWSRVDAAFISRTSDPFSQASTLLLSGMAAAQEQKKEDATHQWQTAVKIILDTCWLEIPKNDRAYAWLLANLYERLGQWDEAERIWQTMTRAFPNDIMFSIGRIRLMLAQGGRGTEAMELAHSLHETTKKRGILYRLWTARTLAETCFAEGQKDEALLVLRETLNAASVVSFPHTDTIQIWSERQEKTRHLLSRLQAGSITSP</sequence>
<dbReference type="InterPro" id="IPR036249">
    <property type="entry name" value="Thioredoxin-like_sf"/>
</dbReference>
<keyword evidence="1" id="KW-0732">Signal</keyword>
<comment type="caution">
    <text evidence="2">The sequence shown here is derived from an EMBL/GenBank/DDBJ whole genome shotgun (WGS) entry which is preliminary data.</text>
</comment>
<feature type="signal peptide" evidence="1">
    <location>
        <begin position="1"/>
        <end position="22"/>
    </location>
</feature>
<accession>A0A0G0UE05</accession>
<dbReference type="Gene3D" id="1.25.40.10">
    <property type="entry name" value="Tetratricopeptide repeat domain"/>
    <property type="match status" value="1"/>
</dbReference>
<proteinExistence type="predicted"/>
<feature type="chain" id="PRO_5002534664" evidence="1">
    <location>
        <begin position="23"/>
        <end position="403"/>
    </location>
</feature>
<evidence type="ECO:0000256" key="1">
    <source>
        <dbReference type="SAM" id="SignalP"/>
    </source>
</evidence>
<dbReference type="AlphaFoldDB" id="A0A0G0UE05"/>
<name>A0A0G0UE05_9BACT</name>
<evidence type="ECO:0000313" key="3">
    <source>
        <dbReference type="Proteomes" id="UP000034616"/>
    </source>
</evidence>
<organism evidence="2 3">
    <name type="scientific">Candidatus Uhrbacteria bacterium GW2011_GWC2_41_11</name>
    <dbReference type="NCBI Taxonomy" id="1618985"/>
    <lineage>
        <taxon>Bacteria</taxon>
        <taxon>Candidatus Uhriibacteriota</taxon>
    </lineage>
</organism>
<dbReference type="Proteomes" id="UP000034616">
    <property type="component" value="Unassembled WGS sequence"/>
</dbReference>